<proteinExistence type="predicted"/>
<evidence type="ECO:0008006" key="4">
    <source>
        <dbReference type="Google" id="ProtNLM"/>
    </source>
</evidence>
<dbReference type="Proteomes" id="UP000626092">
    <property type="component" value="Unassembled WGS sequence"/>
</dbReference>
<dbReference type="OrthoDB" id="1899935at2759"/>
<comment type="caution">
    <text evidence="2">The sequence shown here is derived from an EMBL/GenBank/DDBJ whole genome shotgun (WGS) entry which is preliminary data.</text>
</comment>
<feature type="transmembrane region" description="Helical" evidence="1">
    <location>
        <begin position="23"/>
        <end position="46"/>
    </location>
</feature>
<dbReference type="SUPFAM" id="SSF54001">
    <property type="entry name" value="Cysteine proteinases"/>
    <property type="match status" value="1"/>
</dbReference>
<evidence type="ECO:0000313" key="2">
    <source>
        <dbReference type="EMBL" id="KAF7142347.1"/>
    </source>
</evidence>
<protein>
    <recommendedName>
        <fullName evidence="4">Ubiquitin-like protease family profile domain-containing protein</fullName>
    </recommendedName>
</protein>
<name>A0A834LNK5_RHOSS</name>
<organism evidence="2 3">
    <name type="scientific">Rhododendron simsii</name>
    <name type="common">Sims's rhododendron</name>
    <dbReference type="NCBI Taxonomy" id="118357"/>
    <lineage>
        <taxon>Eukaryota</taxon>
        <taxon>Viridiplantae</taxon>
        <taxon>Streptophyta</taxon>
        <taxon>Embryophyta</taxon>
        <taxon>Tracheophyta</taxon>
        <taxon>Spermatophyta</taxon>
        <taxon>Magnoliopsida</taxon>
        <taxon>eudicotyledons</taxon>
        <taxon>Gunneridae</taxon>
        <taxon>Pentapetalae</taxon>
        <taxon>asterids</taxon>
        <taxon>Ericales</taxon>
        <taxon>Ericaceae</taxon>
        <taxon>Ericoideae</taxon>
        <taxon>Rhodoreae</taxon>
        <taxon>Rhododendron</taxon>
    </lineage>
</organism>
<dbReference type="EMBL" id="WJXA01000005">
    <property type="protein sequence ID" value="KAF7142347.1"/>
    <property type="molecule type" value="Genomic_DNA"/>
</dbReference>
<gene>
    <name evidence="2" type="ORF">RHSIM_Rhsim05G0020800</name>
</gene>
<sequence length="129" mass="14736">MDSFIYPLIEETHTDLYIVPLNLLLFCSVSAFSMPVWISVLAVSVAKQECPKQPTNVECGFYVMKYMKDLIRDERILSRGNFNGKKKTYTKAEIDEVRADLLFFYGYSATASVVALVLLKLKRLLLLLT</sequence>
<accession>A0A834LNK5</accession>
<keyword evidence="1" id="KW-0472">Membrane</keyword>
<evidence type="ECO:0000256" key="1">
    <source>
        <dbReference type="SAM" id="Phobius"/>
    </source>
</evidence>
<evidence type="ECO:0000313" key="3">
    <source>
        <dbReference type="Proteomes" id="UP000626092"/>
    </source>
</evidence>
<dbReference type="Gene3D" id="1.10.418.20">
    <property type="match status" value="1"/>
</dbReference>
<dbReference type="AlphaFoldDB" id="A0A834LNK5"/>
<dbReference type="InterPro" id="IPR038765">
    <property type="entry name" value="Papain-like_cys_pep_sf"/>
</dbReference>
<keyword evidence="1" id="KW-0812">Transmembrane</keyword>
<reference evidence="2" key="1">
    <citation type="submission" date="2019-11" db="EMBL/GenBank/DDBJ databases">
        <authorList>
            <person name="Liu Y."/>
            <person name="Hou J."/>
            <person name="Li T.-Q."/>
            <person name="Guan C.-H."/>
            <person name="Wu X."/>
            <person name="Wu H.-Z."/>
            <person name="Ling F."/>
            <person name="Zhang R."/>
            <person name="Shi X.-G."/>
            <person name="Ren J.-P."/>
            <person name="Chen E.-F."/>
            <person name="Sun J.-M."/>
        </authorList>
    </citation>
    <scope>NUCLEOTIDE SEQUENCE</scope>
    <source>
        <strain evidence="2">Adult_tree_wgs_1</strain>
        <tissue evidence="2">Leaves</tissue>
    </source>
</reference>
<feature type="transmembrane region" description="Helical" evidence="1">
    <location>
        <begin position="101"/>
        <end position="119"/>
    </location>
</feature>
<keyword evidence="3" id="KW-1185">Reference proteome</keyword>
<keyword evidence="1" id="KW-1133">Transmembrane helix</keyword>